<feature type="non-terminal residue" evidence="1">
    <location>
        <position position="169"/>
    </location>
</feature>
<reference evidence="1" key="1">
    <citation type="journal article" date="2014" name="Front. Microbiol.">
        <title>High frequency of phylogenetically diverse reductive dehalogenase-homologous genes in deep subseafloor sedimentary metagenomes.</title>
        <authorList>
            <person name="Kawai M."/>
            <person name="Futagami T."/>
            <person name="Toyoda A."/>
            <person name="Takaki Y."/>
            <person name="Nishi S."/>
            <person name="Hori S."/>
            <person name="Arai W."/>
            <person name="Tsubouchi T."/>
            <person name="Morono Y."/>
            <person name="Uchiyama I."/>
            <person name="Ito T."/>
            <person name="Fujiyama A."/>
            <person name="Inagaki F."/>
            <person name="Takami H."/>
        </authorList>
    </citation>
    <scope>NUCLEOTIDE SEQUENCE</scope>
    <source>
        <strain evidence="1">Expedition CK06-06</strain>
    </source>
</reference>
<comment type="caution">
    <text evidence="1">The sequence shown here is derived from an EMBL/GenBank/DDBJ whole genome shotgun (WGS) entry which is preliminary data.</text>
</comment>
<dbReference type="Gene3D" id="3.20.20.210">
    <property type="match status" value="1"/>
</dbReference>
<dbReference type="InterPro" id="IPR038071">
    <property type="entry name" value="UROD/MetE-like_sf"/>
</dbReference>
<dbReference type="AlphaFoldDB" id="X0UEK5"/>
<sequence>MRNDAKAKTERVLAAIQHREADRVPVGEFFWTNFLRRARRELDVADDFDPYRYWDLDMVVLAPNMDPHITGIEVLQDTPQRKVVRTGFGVTIERRADYPMPNYLDFETTSYDDMDALEFDDPRDPRRYHEAIDDQINAVTDTLNLGYPSFVDRVNACADHTCVFGSVCE</sequence>
<dbReference type="EMBL" id="BARS01016099">
    <property type="protein sequence ID" value="GAF97741.1"/>
    <property type="molecule type" value="Genomic_DNA"/>
</dbReference>
<organism evidence="1">
    <name type="scientific">marine sediment metagenome</name>
    <dbReference type="NCBI Taxonomy" id="412755"/>
    <lineage>
        <taxon>unclassified sequences</taxon>
        <taxon>metagenomes</taxon>
        <taxon>ecological metagenomes</taxon>
    </lineage>
</organism>
<accession>X0UEK5</accession>
<protein>
    <submittedName>
        <fullName evidence="1">Uncharacterized protein</fullName>
    </submittedName>
</protein>
<gene>
    <name evidence="1" type="ORF">S01H1_26556</name>
</gene>
<name>X0UEK5_9ZZZZ</name>
<evidence type="ECO:0000313" key="1">
    <source>
        <dbReference type="EMBL" id="GAF97741.1"/>
    </source>
</evidence>
<proteinExistence type="predicted"/>